<feature type="domain" description="DUF306" evidence="2">
    <location>
        <begin position="38"/>
        <end position="142"/>
    </location>
</feature>
<evidence type="ECO:0000256" key="1">
    <source>
        <dbReference type="SAM" id="SignalP"/>
    </source>
</evidence>
<dbReference type="EMBL" id="BAABJV010000027">
    <property type="protein sequence ID" value="GAA4795996.1"/>
    <property type="molecule type" value="Genomic_DNA"/>
</dbReference>
<dbReference type="InterPro" id="IPR005184">
    <property type="entry name" value="DUF306_Meta_HslJ"/>
</dbReference>
<reference evidence="4" key="1">
    <citation type="journal article" date="2019" name="Int. J. Syst. Evol. Microbiol.">
        <title>The Global Catalogue of Microorganisms (GCM) 10K type strain sequencing project: providing services to taxonomists for standard genome sequencing and annotation.</title>
        <authorList>
            <consortium name="The Broad Institute Genomics Platform"/>
            <consortium name="The Broad Institute Genome Sequencing Center for Infectious Disease"/>
            <person name="Wu L."/>
            <person name="Ma J."/>
        </authorList>
    </citation>
    <scope>NUCLEOTIDE SEQUENCE [LARGE SCALE GENOMIC DNA]</scope>
    <source>
        <strain evidence="4">JCM 18324</strain>
    </source>
</reference>
<keyword evidence="1" id="KW-0732">Signal</keyword>
<dbReference type="InterPro" id="IPR053147">
    <property type="entry name" value="Hsp_HslJ-like"/>
</dbReference>
<evidence type="ECO:0000313" key="4">
    <source>
        <dbReference type="Proteomes" id="UP001501147"/>
    </source>
</evidence>
<dbReference type="Pfam" id="PF03724">
    <property type="entry name" value="META"/>
    <property type="match status" value="2"/>
</dbReference>
<gene>
    <name evidence="3" type="ORF">GCM10023329_55920</name>
</gene>
<organism evidence="3 4">
    <name type="scientific">Streptomyces sanyensis</name>
    <dbReference type="NCBI Taxonomy" id="568869"/>
    <lineage>
        <taxon>Bacteria</taxon>
        <taxon>Bacillati</taxon>
        <taxon>Actinomycetota</taxon>
        <taxon>Actinomycetes</taxon>
        <taxon>Kitasatosporales</taxon>
        <taxon>Streptomycetaceae</taxon>
        <taxon>Streptomyces</taxon>
    </lineage>
</organism>
<dbReference type="Proteomes" id="UP001501147">
    <property type="component" value="Unassembled WGS sequence"/>
</dbReference>
<dbReference type="PANTHER" id="PTHR35535:SF2">
    <property type="entry name" value="DUF306 DOMAIN-CONTAINING PROTEIN"/>
    <property type="match status" value="1"/>
</dbReference>
<evidence type="ECO:0000313" key="3">
    <source>
        <dbReference type="EMBL" id="GAA4795996.1"/>
    </source>
</evidence>
<keyword evidence="4" id="KW-1185">Reference proteome</keyword>
<comment type="caution">
    <text evidence="3">The sequence shown here is derived from an EMBL/GenBank/DDBJ whole genome shotgun (WGS) entry which is preliminary data.</text>
</comment>
<name>A0ABP9BM20_9ACTN</name>
<evidence type="ECO:0000259" key="2">
    <source>
        <dbReference type="Pfam" id="PF03724"/>
    </source>
</evidence>
<accession>A0ABP9BM20</accession>
<proteinExistence type="predicted"/>
<feature type="signal peptide" evidence="1">
    <location>
        <begin position="1"/>
        <end position="22"/>
    </location>
</feature>
<dbReference type="Gene3D" id="2.40.128.270">
    <property type="match status" value="2"/>
</dbReference>
<dbReference type="PANTHER" id="PTHR35535">
    <property type="entry name" value="HEAT SHOCK PROTEIN HSLJ"/>
    <property type="match status" value="1"/>
</dbReference>
<sequence length="268" mass="27366">MRPRLSLPVLVSVLLLPLAACGEQTSSGAASSAVPDLPLSGVRWSVDAVTVDGRRIPAPAGAHLEIGDEGRARGDYGCNRFGAQVGVEGDTVTVSPGEVTEKACAADVQSFEDGLRALLTGALTGELADDRLTLTDRHGDQIALSAAREPALVGTEWTVTSLVEGESAASLPEGTRGTAVLAFAEDGTAEGSLGCNRFTADARITGDSVVLGPVAATRKLCDGPGMELERALTALLESGALRYRLDQGALTLTAGDGTGLVASADPER</sequence>
<feature type="chain" id="PRO_5046220327" evidence="1">
    <location>
        <begin position="23"/>
        <end position="268"/>
    </location>
</feature>
<protein>
    <submittedName>
        <fullName evidence="3">META domain-containing protein</fullName>
    </submittedName>
</protein>
<feature type="domain" description="DUF306" evidence="2">
    <location>
        <begin position="151"/>
        <end position="261"/>
    </location>
</feature>
<dbReference type="InterPro" id="IPR038670">
    <property type="entry name" value="HslJ-like_sf"/>
</dbReference>